<dbReference type="AlphaFoldDB" id="A0A2W2CY49"/>
<dbReference type="EMBL" id="POTY01000410">
    <property type="protein sequence ID" value="PZG04662.1"/>
    <property type="molecule type" value="Genomic_DNA"/>
</dbReference>
<gene>
    <name evidence="1" type="ORF">C1I95_33150</name>
</gene>
<reference evidence="1 2" key="1">
    <citation type="submission" date="2018-01" db="EMBL/GenBank/DDBJ databases">
        <title>Draft genome sequence of Jishengella sp. NA12.</title>
        <authorList>
            <person name="Sahin N."/>
            <person name="Ay H."/>
            <person name="Saygin H."/>
        </authorList>
    </citation>
    <scope>NUCLEOTIDE SEQUENCE [LARGE SCALE GENOMIC DNA]</scope>
    <source>
        <strain evidence="1 2">NA12</strain>
    </source>
</reference>
<dbReference type="Proteomes" id="UP000248924">
    <property type="component" value="Unassembled WGS sequence"/>
</dbReference>
<name>A0A2W2CY49_9ACTN</name>
<sequence>MSGSDESDRAVDRFESARNTVLQHRDGGTCFHCGDGGCGQHTWAVEELGRHRGGRVFLRQLGFPIDDSTEEGQPR</sequence>
<protein>
    <submittedName>
        <fullName evidence="1">Uncharacterized protein</fullName>
    </submittedName>
</protein>
<organism evidence="1 2">
    <name type="scientific">Micromonospora craterilacus</name>
    <dbReference type="NCBI Taxonomy" id="1655439"/>
    <lineage>
        <taxon>Bacteria</taxon>
        <taxon>Bacillati</taxon>
        <taxon>Actinomycetota</taxon>
        <taxon>Actinomycetes</taxon>
        <taxon>Micromonosporales</taxon>
        <taxon>Micromonosporaceae</taxon>
        <taxon>Micromonospora</taxon>
    </lineage>
</organism>
<evidence type="ECO:0000313" key="2">
    <source>
        <dbReference type="Proteomes" id="UP000248924"/>
    </source>
</evidence>
<accession>A0A2W2CY49</accession>
<dbReference type="OrthoDB" id="3388546at2"/>
<comment type="caution">
    <text evidence="1">The sequence shown here is derived from an EMBL/GenBank/DDBJ whole genome shotgun (WGS) entry which is preliminary data.</text>
</comment>
<keyword evidence="2" id="KW-1185">Reference proteome</keyword>
<evidence type="ECO:0000313" key="1">
    <source>
        <dbReference type="EMBL" id="PZG04662.1"/>
    </source>
</evidence>
<proteinExistence type="predicted"/>